<dbReference type="EMBL" id="DS268423">
    <property type="protein sequence ID" value="EFO90737.1"/>
    <property type="molecule type" value="Genomic_DNA"/>
</dbReference>
<evidence type="ECO:0000313" key="5">
    <source>
        <dbReference type="Proteomes" id="UP000008281"/>
    </source>
</evidence>
<evidence type="ECO:0000259" key="2">
    <source>
        <dbReference type="PROSITE" id="PS50055"/>
    </source>
</evidence>
<protein>
    <submittedName>
        <fullName evidence="4">CRE-PPH-2 protein</fullName>
    </submittedName>
</protein>
<dbReference type="PANTHER" id="PTHR23219:SF6">
    <property type="entry name" value="TYROSINE-PROTEIN PHOSPHATASE DOMAIN-CONTAINING PROTEIN"/>
    <property type="match status" value="1"/>
</dbReference>
<proteinExistence type="predicted"/>
<dbReference type="GO" id="GO:0004725">
    <property type="term" value="F:protein tyrosine phosphatase activity"/>
    <property type="evidence" value="ECO:0007669"/>
    <property type="project" value="InterPro"/>
</dbReference>
<dbReference type="Gene3D" id="3.90.190.10">
    <property type="entry name" value="Protein tyrosine phosphatase superfamily"/>
    <property type="match status" value="1"/>
</dbReference>
<feature type="compositionally biased region" description="Polar residues" evidence="1">
    <location>
        <begin position="61"/>
        <end position="72"/>
    </location>
</feature>
<dbReference type="PANTHER" id="PTHR23219">
    <property type="entry name" value="TYROSINE-PROTEIN PHOSPHATASE C15H7.3-RELATED"/>
    <property type="match status" value="1"/>
</dbReference>
<dbReference type="STRING" id="31234.E3M3G3"/>
<dbReference type="HOGENOM" id="CLU_685580_0_0_1"/>
<keyword evidence="5" id="KW-1185">Reference proteome</keyword>
<dbReference type="SUPFAM" id="SSF52799">
    <property type="entry name" value="(Phosphotyrosine protein) phosphatases II"/>
    <property type="match status" value="1"/>
</dbReference>
<dbReference type="FunCoup" id="E3M3G3">
    <property type="interactions" value="2182"/>
</dbReference>
<organism evidence="5">
    <name type="scientific">Caenorhabditis remanei</name>
    <name type="common">Caenorhabditis vulgaris</name>
    <dbReference type="NCBI Taxonomy" id="31234"/>
    <lineage>
        <taxon>Eukaryota</taxon>
        <taxon>Metazoa</taxon>
        <taxon>Ecdysozoa</taxon>
        <taxon>Nematoda</taxon>
        <taxon>Chromadorea</taxon>
        <taxon>Rhabditida</taxon>
        <taxon>Rhabditina</taxon>
        <taxon>Rhabditomorpha</taxon>
        <taxon>Rhabditoidea</taxon>
        <taxon>Rhabditidae</taxon>
        <taxon>Peloderinae</taxon>
        <taxon>Caenorhabditis</taxon>
    </lineage>
</organism>
<dbReference type="SMART" id="SM00194">
    <property type="entry name" value="PTPc"/>
    <property type="match status" value="1"/>
</dbReference>
<dbReference type="InterPro" id="IPR000242">
    <property type="entry name" value="PTP_cat"/>
</dbReference>
<accession>E3M3G3</accession>
<dbReference type="OrthoDB" id="5870053at2759"/>
<dbReference type="CDD" id="cd00047">
    <property type="entry name" value="PTPc"/>
    <property type="match status" value="1"/>
</dbReference>
<feature type="domain" description="Tyrosine-protein phosphatase" evidence="2">
    <location>
        <begin position="112"/>
        <end position="369"/>
    </location>
</feature>
<dbReference type="Pfam" id="PF00102">
    <property type="entry name" value="Y_phosphatase"/>
    <property type="match status" value="1"/>
</dbReference>
<dbReference type="SMART" id="SM00404">
    <property type="entry name" value="PTPc_motif"/>
    <property type="match status" value="1"/>
</dbReference>
<dbReference type="InterPro" id="IPR000387">
    <property type="entry name" value="Tyr_Pase_dom"/>
</dbReference>
<dbReference type="Proteomes" id="UP000008281">
    <property type="component" value="Unassembled WGS sequence"/>
</dbReference>
<feature type="domain" description="Tyrosine specific protein phosphatases" evidence="3">
    <location>
        <begin position="284"/>
        <end position="360"/>
    </location>
</feature>
<dbReference type="eggNOG" id="KOG0789">
    <property type="taxonomic scope" value="Eukaryota"/>
</dbReference>
<evidence type="ECO:0000256" key="1">
    <source>
        <dbReference type="SAM" id="MobiDB-lite"/>
    </source>
</evidence>
<gene>
    <name evidence="4" type="primary">Cre-pph-2</name>
    <name evidence="4" type="ORF">CRE_08110</name>
</gene>
<dbReference type="AlphaFoldDB" id="E3M3G3"/>
<sequence>MKKQHQPGPKKSPNTKTNNKRREAECRTEEKTAIGGPKSKAIPPKKQPSKASISADKKGSSTDVKLTKSKSNVNTAYDKTVTEEKEKPKKKEKWSGEEAACKFTKALNSVNMKEEYEEIQKMSVQSERCKIWQAHSSRNRNPDYKCYDDNRVIVQMCKSDYINGTKINVPNFAPLVYLIQLPKVETVDAVEEFWRVIFQDQCQSLHIIARSDELQNPGIEKLFAQESGAYLYANGFFINTRKVEKKDSGKADVFIVELLPEGCSNSVMCTVYMHTYWKQFTGPDRFGAQIKAAQQIAKNEHGTSPTVIASVNGAGRNAALLSLAVVVDQLTKGKEPKINDIVRTIREQRPLSVDSFPQYISLYLATNWLIKAKVSSNNTTEDMISRIKKFNEKATQSVPNSTMKHPTEGEPELEIVEILNIFSFRIVDLLTSSLPTVSFIFRFFSLSWNKLSRLCNCSLMIFWQKLEKFYEFSWIEQTKNRTSCL</sequence>
<evidence type="ECO:0000313" key="4">
    <source>
        <dbReference type="EMBL" id="EFO90737.1"/>
    </source>
</evidence>
<reference evidence="4" key="1">
    <citation type="submission" date="2007-07" db="EMBL/GenBank/DDBJ databases">
        <title>PCAP assembly of the Caenorhabditis remanei genome.</title>
        <authorList>
            <consortium name="The Caenorhabditis remanei Sequencing Consortium"/>
            <person name="Wilson R.K."/>
        </authorList>
    </citation>
    <scope>NUCLEOTIDE SEQUENCE [LARGE SCALE GENOMIC DNA]</scope>
    <source>
        <strain evidence="4">PB4641</strain>
    </source>
</reference>
<dbReference type="OMA" id="CSNSVMC"/>
<dbReference type="PROSITE" id="PS50055">
    <property type="entry name" value="TYR_PHOSPHATASE_PTP"/>
    <property type="match status" value="1"/>
</dbReference>
<dbReference type="InParanoid" id="E3M3G3"/>
<evidence type="ECO:0000259" key="3">
    <source>
        <dbReference type="PROSITE" id="PS50056"/>
    </source>
</evidence>
<name>E3M3G3_CAERE</name>
<dbReference type="InterPro" id="IPR029021">
    <property type="entry name" value="Prot-tyrosine_phosphatase-like"/>
</dbReference>
<dbReference type="InterPro" id="IPR003595">
    <property type="entry name" value="Tyr_Pase_cat"/>
</dbReference>
<dbReference type="PROSITE" id="PS50056">
    <property type="entry name" value="TYR_PHOSPHATASE_2"/>
    <property type="match status" value="1"/>
</dbReference>
<feature type="region of interest" description="Disordered" evidence="1">
    <location>
        <begin position="1"/>
        <end position="72"/>
    </location>
</feature>
<feature type="compositionally biased region" description="Basic and acidic residues" evidence="1">
    <location>
        <begin position="20"/>
        <end position="32"/>
    </location>
</feature>